<reference evidence="2 3" key="1">
    <citation type="journal article" date="2014" name="Int. J. Syst. Evol. Microbiol.">
        <title>Complete genome sequence of Corynebacterium casei LMG S-19264T (=DSM 44701T), isolated from a smear-ripened cheese.</title>
        <authorList>
            <consortium name="US DOE Joint Genome Institute (JGI-PGF)"/>
            <person name="Walter F."/>
            <person name="Albersmeier A."/>
            <person name="Kalinowski J."/>
            <person name="Ruckert C."/>
        </authorList>
    </citation>
    <scope>NUCLEOTIDE SEQUENCE [LARGE SCALE GENOMIC DNA]</scope>
    <source>
        <strain evidence="2 3">CGMCC 4.7111</strain>
    </source>
</reference>
<dbReference type="InterPro" id="IPR041413">
    <property type="entry name" value="MLTR_LBD"/>
</dbReference>
<evidence type="ECO:0000313" key="3">
    <source>
        <dbReference type="Proteomes" id="UP000600365"/>
    </source>
</evidence>
<dbReference type="PANTHER" id="PTHR35010">
    <property type="entry name" value="BLL4672 PROTEIN-RELATED"/>
    <property type="match status" value="1"/>
</dbReference>
<protein>
    <submittedName>
        <fullName evidence="2">Transcriptional regulator</fullName>
    </submittedName>
</protein>
<dbReference type="GO" id="GO:0003677">
    <property type="term" value="F:DNA binding"/>
    <property type="evidence" value="ECO:0007669"/>
    <property type="project" value="InterPro"/>
</dbReference>
<organism evidence="2 3">
    <name type="scientific">Streptomyces albiflavescens</name>
    <dbReference type="NCBI Taxonomy" id="1623582"/>
    <lineage>
        <taxon>Bacteria</taxon>
        <taxon>Bacillati</taxon>
        <taxon>Actinomycetota</taxon>
        <taxon>Actinomycetes</taxon>
        <taxon>Kitasatosporales</taxon>
        <taxon>Streptomycetaceae</taxon>
        <taxon>Streptomyces</taxon>
    </lineage>
</organism>
<dbReference type="PANTHER" id="PTHR35010:SF2">
    <property type="entry name" value="BLL4672 PROTEIN"/>
    <property type="match status" value="1"/>
</dbReference>
<dbReference type="RefSeq" id="WP_189184276.1">
    <property type="nucleotide sequence ID" value="NZ_BMMM01000001.1"/>
</dbReference>
<proteinExistence type="predicted"/>
<accession>A0A917XS29</accession>
<dbReference type="Proteomes" id="UP000600365">
    <property type="component" value="Unassembled WGS sequence"/>
</dbReference>
<sequence length="304" mass="33683">MTESDKKKNLAAEVREFLSTRRARITPEQAGLPVFGGKRRVAGLRRDEVALLAGMSVDYYVRLERGNLSGASDSVLEALAHALQLDEAERTYLYDLARAATPSSRRPTVTASRVRPTILRLLDSMTDVPAYVRNARFDILATNRLGRALYAPVFDSPLFAQRGPVNSARFMFLDPASREFWVDWDKGADDAVAFLRTETGRAPHDKALTDLIGELTTRSADFASRWARHDVKFHRSGVKNLHHPLVGDLALPYEAMDLPSDPGLRLNFYTPEPDSREREALGLLASWVSTGTAVSSGSDRPGND</sequence>
<dbReference type="Gene3D" id="1.10.260.40">
    <property type="entry name" value="lambda repressor-like DNA-binding domains"/>
    <property type="match status" value="1"/>
</dbReference>
<gene>
    <name evidence="2" type="ORF">GCM10011579_006780</name>
</gene>
<name>A0A917XS29_9ACTN</name>
<feature type="domain" description="HTH cro/C1-type" evidence="1">
    <location>
        <begin position="39"/>
        <end position="90"/>
    </location>
</feature>
<dbReference type="CDD" id="cd00093">
    <property type="entry name" value="HTH_XRE"/>
    <property type="match status" value="1"/>
</dbReference>
<dbReference type="SUPFAM" id="SSF47413">
    <property type="entry name" value="lambda repressor-like DNA-binding domains"/>
    <property type="match status" value="1"/>
</dbReference>
<keyword evidence="3" id="KW-1185">Reference proteome</keyword>
<dbReference type="SMART" id="SM00530">
    <property type="entry name" value="HTH_XRE"/>
    <property type="match status" value="1"/>
</dbReference>
<comment type="caution">
    <text evidence="2">The sequence shown here is derived from an EMBL/GenBank/DDBJ whole genome shotgun (WGS) entry which is preliminary data.</text>
</comment>
<dbReference type="AlphaFoldDB" id="A0A917XS29"/>
<dbReference type="PROSITE" id="PS50943">
    <property type="entry name" value="HTH_CROC1"/>
    <property type="match status" value="1"/>
</dbReference>
<dbReference type="Pfam" id="PF17765">
    <property type="entry name" value="MLTR_LBD"/>
    <property type="match status" value="1"/>
</dbReference>
<evidence type="ECO:0000259" key="1">
    <source>
        <dbReference type="PROSITE" id="PS50943"/>
    </source>
</evidence>
<dbReference type="Pfam" id="PF13560">
    <property type="entry name" value="HTH_31"/>
    <property type="match status" value="1"/>
</dbReference>
<dbReference type="InterPro" id="IPR010982">
    <property type="entry name" value="Lambda_DNA-bd_dom_sf"/>
</dbReference>
<dbReference type="InterPro" id="IPR001387">
    <property type="entry name" value="Cro/C1-type_HTH"/>
</dbReference>
<evidence type="ECO:0000313" key="2">
    <source>
        <dbReference type="EMBL" id="GGN51207.1"/>
    </source>
</evidence>
<dbReference type="Gene3D" id="3.30.450.180">
    <property type="match status" value="1"/>
</dbReference>
<dbReference type="EMBL" id="BMMM01000001">
    <property type="protein sequence ID" value="GGN51207.1"/>
    <property type="molecule type" value="Genomic_DNA"/>
</dbReference>